<evidence type="ECO:0000256" key="3">
    <source>
        <dbReference type="ARBA" id="ARBA00023319"/>
    </source>
</evidence>
<dbReference type="EnsemblMetazoa" id="RPRC010136-RA">
    <property type="protein sequence ID" value="RPRC010136-PA"/>
    <property type="gene ID" value="RPRC010136"/>
</dbReference>
<keyword evidence="3" id="KW-0393">Immunoglobulin domain</keyword>
<dbReference type="InterPro" id="IPR013783">
    <property type="entry name" value="Ig-like_fold"/>
</dbReference>
<proteinExistence type="predicted"/>
<dbReference type="EMBL" id="ACPB03011060">
    <property type="status" value="NOT_ANNOTATED_CDS"/>
    <property type="molecule type" value="Genomic_DNA"/>
</dbReference>
<keyword evidence="1" id="KW-0677">Repeat</keyword>
<dbReference type="PANTHER" id="PTHR12231">
    <property type="entry name" value="CTX-RELATED TYPE I TRANSMEMBRANE PROTEIN"/>
    <property type="match status" value="1"/>
</dbReference>
<dbReference type="InterPro" id="IPR051170">
    <property type="entry name" value="Neural/epithelial_adhesion"/>
</dbReference>
<evidence type="ECO:0000313" key="5">
    <source>
        <dbReference type="Proteomes" id="UP000015103"/>
    </source>
</evidence>
<evidence type="ECO:0000256" key="1">
    <source>
        <dbReference type="ARBA" id="ARBA00022737"/>
    </source>
</evidence>
<dbReference type="InterPro" id="IPR007110">
    <property type="entry name" value="Ig-like_dom"/>
</dbReference>
<accession>T1I1G6</accession>
<protein>
    <submittedName>
        <fullName evidence="4">Ig-like domain-containing protein</fullName>
    </submittedName>
</protein>
<dbReference type="HOGENOM" id="CLU_2295067_0_0_1"/>
<dbReference type="eggNOG" id="KOG3510">
    <property type="taxonomic scope" value="Eukaryota"/>
</dbReference>
<dbReference type="PANTHER" id="PTHR12231:SF253">
    <property type="entry name" value="DPR-INTERACTING PROTEIN ETA, ISOFORM B-RELATED"/>
    <property type="match status" value="1"/>
</dbReference>
<dbReference type="Proteomes" id="UP000015103">
    <property type="component" value="Unassembled WGS sequence"/>
</dbReference>
<dbReference type="InParanoid" id="T1I1G6"/>
<evidence type="ECO:0000313" key="4">
    <source>
        <dbReference type="EnsemblMetazoa" id="RPRC010136-PA"/>
    </source>
</evidence>
<keyword evidence="2" id="KW-1015">Disulfide bond</keyword>
<dbReference type="Pfam" id="PF13927">
    <property type="entry name" value="Ig_3"/>
    <property type="match status" value="1"/>
</dbReference>
<sequence>MRKIINYEKYQTFVWNCAKQSLMRGVPTKMVDVYEYFKIPPDIIDSGTSSDTIVEEGDNVTLVCTARGHPPPRIVWRREDGRSITVYNNSTGFSTSESKLF</sequence>
<dbReference type="STRING" id="13249.T1I1G6"/>
<keyword evidence="5" id="KW-1185">Reference proteome</keyword>
<dbReference type="Gene3D" id="2.60.40.10">
    <property type="entry name" value="Immunoglobulins"/>
    <property type="match status" value="1"/>
</dbReference>
<dbReference type="GO" id="GO:0043005">
    <property type="term" value="C:neuron projection"/>
    <property type="evidence" value="ECO:0007669"/>
    <property type="project" value="TreeGrafter"/>
</dbReference>
<reference evidence="4" key="1">
    <citation type="submission" date="2015-05" db="UniProtKB">
        <authorList>
            <consortium name="EnsemblMetazoa"/>
        </authorList>
    </citation>
    <scope>IDENTIFICATION</scope>
</reference>
<name>T1I1G6_RHOPR</name>
<dbReference type="SUPFAM" id="SSF48726">
    <property type="entry name" value="Immunoglobulin"/>
    <property type="match status" value="1"/>
</dbReference>
<dbReference type="PROSITE" id="PS50835">
    <property type="entry name" value="IG_LIKE"/>
    <property type="match status" value="1"/>
</dbReference>
<dbReference type="InterPro" id="IPR036179">
    <property type="entry name" value="Ig-like_dom_sf"/>
</dbReference>
<dbReference type="VEuPathDB" id="VectorBase:RPRC010136"/>
<dbReference type="AlphaFoldDB" id="T1I1G6"/>
<organism evidence="4 5">
    <name type="scientific">Rhodnius prolixus</name>
    <name type="common">Triatomid bug</name>
    <dbReference type="NCBI Taxonomy" id="13249"/>
    <lineage>
        <taxon>Eukaryota</taxon>
        <taxon>Metazoa</taxon>
        <taxon>Ecdysozoa</taxon>
        <taxon>Arthropoda</taxon>
        <taxon>Hexapoda</taxon>
        <taxon>Insecta</taxon>
        <taxon>Pterygota</taxon>
        <taxon>Neoptera</taxon>
        <taxon>Paraneoptera</taxon>
        <taxon>Hemiptera</taxon>
        <taxon>Heteroptera</taxon>
        <taxon>Panheteroptera</taxon>
        <taxon>Cimicomorpha</taxon>
        <taxon>Reduviidae</taxon>
        <taxon>Triatominae</taxon>
        <taxon>Rhodnius</taxon>
    </lineage>
</organism>
<evidence type="ECO:0000256" key="2">
    <source>
        <dbReference type="ARBA" id="ARBA00023157"/>
    </source>
</evidence>